<dbReference type="GO" id="GO:0004140">
    <property type="term" value="F:dephospho-CoA kinase activity"/>
    <property type="evidence" value="ECO:0007669"/>
    <property type="project" value="UniProtKB-UniRule"/>
</dbReference>
<dbReference type="InterPro" id="IPR001977">
    <property type="entry name" value="Depp_CoAkinase"/>
</dbReference>
<gene>
    <name evidence="3" type="primary">coaE</name>
    <name evidence="5" type="ORF">CYJ95_00490</name>
    <name evidence="6" type="ORF">SAMN04487849_10734</name>
</gene>
<dbReference type="Pfam" id="PF01121">
    <property type="entry name" value="CoaE"/>
    <property type="match status" value="1"/>
</dbReference>
<accession>A0AAP3EPB5</accession>
<keyword evidence="3" id="KW-0963">Cytoplasm</keyword>
<dbReference type="AlphaFoldDB" id="A0AAP3EPB5"/>
<dbReference type="Proteomes" id="UP000234847">
    <property type="component" value="Unassembled WGS sequence"/>
</dbReference>
<dbReference type="HAMAP" id="MF_00376">
    <property type="entry name" value="Dephospho_CoA_kinase"/>
    <property type="match status" value="1"/>
</dbReference>
<comment type="similarity">
    <text evidence="3">Belongs to the CoaE family.</text>
</comment>
<protein>
    <recommendedName>
        <fullName evidence="3 4">Dephospho-CoA kinase</fullName>
        <ecNumber evidence="3 4">2.7.1.24</ecNumber>
    </recommendedName>
    <alternativeName>
        <fullName evidence="3">Dephosphocoenzyme A kinase</fullName>
    </alternativeName>
</protein>
<dbReference type="CDD" id="cd02022">
    <property type="entry name" value="DPCK"/>
    <property type="match status" value="1"/>
</dbReference>
<evidence type="ECO:0000256" key="1">
    <source>
        <dbReference type="ARBA" id="ARBA00022741"/>
    </source>
</evidence>
<comment type="catalytic activity">
    <reaction evidence="3">
        <text>3'-dephospho-CoA + ATP = ADP + CoA + H(+)</text>
        <dbReference type="Rhea" id="RHEA:18245"/>
        <dbReference type="ChEBI" id="CHEBI:15378"/>
        <dbReference type="ChEBI" id="CHEBI:30616"/>
        <dbReference type="ChEBI" id="CHEBI:57287"/>
        <dbReference type="ChEBI" id="CHEBI:57328"/>
        <dbReference type="ChEBI" id="CHEBI:456216"/>
        <dbReference type="EC" id="2.7.1.24"/>
    </reaction>
</comment>
<comment type="function">
    <text evidence="3">Catalyzes the phosphorylation of the 3'-hydroxyl group of dephosphocoenzyme A to form coenzyme A.</text>
</comment>
<dbReference type="GO" id="GO:0015937">
    <property type="term" value="P:coenzyme A biosynthetic process"/>
    <property type="evidence" value="ECO:0007669"/>
    <property type="project" value="UniProtKB-UniRule"/>
</dbReference>
<dbReference type="NCBIfam" id="NF002879">
    <property type="entry name" value="PRK03333.1"/>
    <property type="match status" value="1"/>
</dbReference>
<dbReference type="PROSITE" id="PS51219">
    <property type="entry name" value="DPCK"/>
    <property type="match status" value="1"/>
</dbReference>
<dbReference type="GO" id="GO:0005524">
    <property type="term" value="F:ATP binding"/>
    <property type="evidence" value="ECO:0007669"/>
    <property type="project" value="UniProtKB-UniRule"/>
</dbReference>
<dbReference type="InterPro" id="IPR027417">
    <property type="entry name" value="P-loop_NTPase"/>
</dbReference>
<dbReference type="EC" id="2.7.1.24" evidence="3 4"/>
<sequence>MTETDPVAERPRVHVGLTGGIAAGKSAVARVLQERGALLVDSDALARLVLEKGTDGLAAVQDEFGDRVITADGELDRVEMARIVFGDEGARQRLNRIVHPRIRAAARRIVAEAGPDAVVVQDVPLLVETGQADAFDLVIVVEAPLEERLRRMVEDRGMSRADAEARIAAQATDEQRRAVADVVIVNDADLERLASVANQVWDRFLAPGAAEPSAD</sequence>
<dbReference type="RefSeq" id="WP_036315330.1">
    <property type="nucleotide sequence ID" value="NZ_CABIZL010000002.1"/>
</dbReference>
<evidence type="ECO:0000313" key="6">
    <source>
        <dbReference type="EMBL" id="SHL64867.1"/>
    </source>
</evidence>
<evidence type="ECO:0000313" key="5">
    <source>
        <dbReference type="EMBL" id="PKZ83437.1"/>
    </source>
</evidence>
<reference evidence="5 8" key="2">
    <citation type="submission" date="2017-12" db="EMBL/GenBank/DDBJ databases">
        <title>Phylogenetic diversity of female urinary microbiome.</title>
        <authorList>
            <person name="Thomas-White K."/>
            <person name="Wolfe A.J."/>
        </authorList>
    </citation>
    <scope>NUCLEOTIDE SEQUENCE [LARGE SCALE GENOMIC DNA]</scope>
    <source>
        <strain evidence="5 8">UMB0038</strain>
    </source>
</reference>
<comment type="subcellular location">
    <subcellularLocation>
        <location evidence="3">Cytoplasm</location>
    </subcellularLocation>
</comment>
<keyword evidence="3" id="KW-0808">Transferase</keyword>
<dbReference type="Gene3D" id="3.40.50.300">
    <property type="entry name" value="P-loop containing nucleotide triphosphate hydrolases"/>
    <property type="match status" value="1"/>
</dbReference>
<name>A0AAP3EPB5_MICLU</name>
<dbReference type="EMBL" id="FRCE01000007">
    <property type="protein sequence ID" value="SHL64867.1"/>
    <property type="molecule type" value="Genomic_DNA"/>
</dbReference>
<evidence type="ECO:0000256" key="4">
    <source>
        <dbReference type="NCBIfam" id="TIGR00152"/>
    </source>
</evidence>
<comment type="pathway">
    <text evidence="3">Cofactor biosynthesis; coenzyme A biosynthesis; CoA from (R)-pantothenate: step 5/5.</text>
</comment>
<evidence type="ECO:0000313" key="8">
    <source>
        <dbReference type="Proteomes" id="UP000234847"/>
    </source>
</evidence>
<dbReference type="Proteomes" id="UP000184253">
    <property type="component" value="Unassembled WGS sequence"/>
</dbReference>
<dbReference type="PANTHER" id="PTHR10695:SF46">
    <property type="entry name" value="BIFUNCTIONAL COENZYME A SYNTHASE-RELATED"/>
    <property type="match status" value="1"/>
</dbReference>
<dbReference type="GO" id="GO:0005737">
    <property type="term" value="C:cytoplasm"/>
    <property type="evidence" value="ECO:0007669"/>
    <property type="project" value="UniProtKB-SubCell"/>
</dbReference>
<keyword evidence="3" id="KW-0173">Coenzyme A biosynthesis</keyword>
<keyword evidence="3 5" id="KW-0418">Kinase</keyword>
<organism evidence="5 8">
    <name type="scientific">Micrococcus luteus</name>
    <name type="common">Micrococcus lysodeikticus</name>
    <dbReference type="NCBI Taxonomy" id="1270"/>
    <lineage>
        <taxon>Bacteria</taxon>
        <taxon>Bacillati</taxon>
        <taxon>Actinomycetota</taxon>
        <taxon>Actinomycetes</taxon>
        <taxon>Micrococcales</taxon>
        <taxon>Micrococcaceae</taxon>
        <taxon>Micrococcus</taxon>
    </lineage>
</organism>
<keyword evidence="1 3" id="KW-0547">Nucleotide-binding</keyword>
<evidence type="ECO:0000256" key="3">
    <source>
        <dbReference type="HAMAP-Rule" id="MF_00376"/>
    </source>
</evidence>
<dbReference type="SUPFAM" id="SSF52540">
    <property type="entry name" value="P-loop containing nucleoside triphosphate hydrolases"/>
    <property type="match status" value="1"/>
</dbReference>
<reference evidence="6 7" key="1">
    <citation type="submission" date="2016-11" db="EMBL/GenBank/DDBJ databases">
        <authorList>
            <person name="Varghese N."/>
            <person name="Submissions S."/>
        </authorList>
    </citation>
    <scope>NUCLEOTIDE SEQUENCE [LARGE SCALE GENOMIC DNA]</scope>
    <source>
        <strain evidence="6 7">VTM4R57</strain>
    </source>
</reference>
<dbReference type="NCBIfam" id="TIGR00152">
    <property type="entry name" value="dephospho-CoA kinase"/>
    <property type="match status" value="1"/>
</dbReference>
<dbReference type="EMBL" id="PKJT01000001">
    <property type="protein sequence ID" value="PKZ83437.1"/>
    <property type="molecule type" value="Genomic_DNA"/>
</dbReference>
<feature type="binding site" evidence="3">
    <location>
        <begin position="22"/>
        <end position="27"/>
    </location>
    <ligand>
        <name>ATP</name>
        <dbReference type="ChEBI" id="CHEBI:30616"/>
    </ligand>
</feature>
<dbReference type="PANTHER" id="PTHR10695">
    <property type="entry name" value="DEPHOSPHO-COA KINASE-RELATED"/>
    <property type="match status" value="1"/>
</dbReference>
<evidence type="ECO:0000256" key="2">
    <source>
        <dbReference type="ARBA" id="ARBA00022840"/>
    </source>
</evidence>
<proteinExistence type="inferred from homology"/>
<comment type="caution">
    <text evidence="5">The sequence shown here is derived from an EMBL/GenBank/DDBJ whole genome shotgun (WGS) entry which is preliminary data.</text>
</comment>
<keyword evidence="2 3" id="KW-0067">ATP-binding</keyword>
<evidence type="ECO:0000313" key="7">
    <source>
        <dbReference type="Proteomes" id="UP000184253"/>
    </source>
</evidence>
<dbReference type="GeneID" id="93362624"/>